<dbReference type="EMBL" id="MEHK01000006">
    <property type="protein sequence ID" value="OEJ20873.1"/>
    <property type="molecule type" value="Genomic_DNA"/>
</dbReference>
<accession>A0A1E5NX95</accession>
<sequence length="563" mass="62347">MTEAVASATEETLAADRPEVVNGAELAGELGVPAWTVTRGLELGLIPPRDKSRGWSRAAADGIASRIEEIREGIADHEALGSRRIADLLIELTELAVEQDDVQQLAERGHLRVIDEYKGWPLYAVRDARKVGESPEIRAVLNELITARLEERARREAERREWHAVSMAPVEAADRLGWKVDELGTIARSGRVTAGKDGRYATADLDVLAADEELCEQVLGDRLIRADEAAGLLEIRHPTDWKHVVAAGWITPKTTTEARVGRNRWIDVPLFETRAVEALRDLPGVPWEEVRAAKPGDPSPLLEFARRTPSRADAIHQFAAGLADRHQITVWAEFDDRRGEWSLDWTHDDQGAPTPEQVAAELRTDRQAARYAREIQVGGTRWGRRARWAQTLLDPDVAVVLCTRGRATLPFDTEADDELAEIAVVDAVTGKVLLDTPVRSPALPGEEGKEQPSGPEEQAPPGARDWEKVLPRLRAVTRGRIIVPCHPAHDRERITTATDRVGKRLLHLGAQESWALAQGEGRLDHVAGWPARHGCEYVREALLRAARGRGRTHQPQNDEEATL</sequence>
<name>A0A1E5NX95_9ACTN</name>
<dbReference type="Proteomes" id="UP000095705">
    <property type="component" value="Plasmid pACMP2"/>
</dbReference>
<reference evidence="2 3" key="1">
    <citation type="submission" date="2016-08" db="EMBL/GenBank/DDBJ databases">
        <title>The complete genome of Streptomyces subrutilus 10-1-1.</title>
        <authorList>
            <person name="Chen X."/>
        </authorList>
    </citation>
    <scope>NUCLEOTIDE SEQUENCE [LARGE SCALE GENOMIC DNA]</scope>
    <source>
        <strain evidence="2 3">10-1-1</strain>
        <plasmid evidence="3">pacmp2</plasmid>
    </source>
</reference>
<evidence type="ECO:0000256" key="1">
    <source>
        <dbReference type="SAM" id="MobiDB-lite"/>
    </source>
</evidence>
<dbReference type="OrthoDB" id="9791657at2"/>
<organism evidence="2 3">
    <name type="scientific">Streptomyces subrutilus</name>
    <dbReference type="NCBI Taxonomy" id="36818"/>
    <lineage>
        <taxon>Bacteria</taxon>
        <taxon>Bacillati</taxon>
        <taxon>Actinomycetota</taxon>
        <taxon>Actinomycetes</taxon>
        <taxon>Kitasatosporales</taxon>
        <taxon>Streptomycetaceae</taxon>
        <taxon>Streptomyces</taxon>
    </lineage>
</organism>
<geneLocation type="plasmid" evidence="3">
    <name>pacmp2</name>
</geneLocation>
<keyword evidence="2" id="KW-0614">Plasmid</keyword>
<evidence type="ECO:0000313" key="2">
    <source>
        <dbReference type="EMBL" id="OEJ20873.1"/>
    </source>
</evidence>
<keyword evidence="3" id="KW-1185">Reference proteome</keyword>
<comment type="caution">
    <text evidence="2">The sequence shown here is derived from an EMBL/GenBank/DDBJ whole genome shotgun (WGS) entry which is preliminary data.</text>
</comment>
<evidence type="ECO:0000313" key="3">
    <source>
        <dbReference type="Proteomes" id="UP000095705"/>
    </source>
</evidence>
<dbReference type="AlphaFoldDB" id="A0A1E5NX95"/>
<gene>
    <name evidence="2" type="ORF">BGK67_35135</name>
</gene>
<protein>
    <submittedName>
        <fullName evidence="2">Uncharacterized protein</fullName>
    </submittedName>
</protein>
<dbReference type="RefSeq" id="WP_069918022.1">
    <property type="nucleotide sequence ID" value="NZ_CM007204.1"/>
</dbReference>
<proteinExistence type="predicted"/>
<feature type="region of interest" description="Disordered" evidence="1">
    <location>
        <begin position="436"/>
        <end position="465"/>
    </location>
</feature>